<evidence type="ECO:0000256" key="2">
    <source>
        <dbReference type="ARBA" id="ARBA00004984"/>
    </source>
</evidence>
<protein>
    <recommendedName>
        <fullName evidence="4">guanine deaminase</fullName>
        <ecNumber evidence="4">3.5.4.3</ecNumber>
    </recommendedName>
</protein>
<comment type="pathway">
    <text evidence="2">Purine metabolism; guanine degradation; xanthine from guanine: step 1/1.</text>
</comment>
<dbReference type="Gene3D" id="2.30.40.10">
    <property type="entry name" value="Urease, subunit C, domain 1"/>
    <property type="match status" value="1"/>
</dbReference>
<keyword evidence="7" id="KW-0862">Zinc</keyword>
<sequence length="435" mass="48104">MTKENWTAVRGKILCFTGNPFHDPVTDCVTQIDDGILLMKDGRITACGTAGDILPQIPDPVNIDHYPDGIIMPGFIDGHVHYPQVQIMGAHGKQLLDWLNDYTYPAELSYGDPTHARINAEFFCDELLRNGTTTAASFCTTHPVATDALFTAATARDMAMIAGKVMMDRNAPEAMLDRPQVAHEQCRILIDRWHGRGRNLYAITPRFAPSCTPELLEVAQSLRQEFPDVYVQSHLSETADEIDWVRRLYPEQDGYLAIYDHYGLCGPRSLMGHGIHLTDDEWHSLGRQQTTLVHCPTSNMFLGSGLFDLARAQSHAVPVAIGSDVGAGTSLSLITTLGEAYKVAQLRGNSLTAYQGFYLITLGAARALHLDDRIGSFEVGKMGDLVVLDPNATALLRHRTAYANSMEEILFILMTMGDDRVVKATYTAGRKHELR</sequence>
<evidence type="ECO:0000256" key="1">
    <source>
        <dbReference type="ARBA" id="ARBA00001947"/>
    </source>
</evidence>
<organism evidence="9">
    <name type="scientific">hydrothermal vent metagenome</name>
    <dbReference type="NCBI Taxonomy" id="652676"/>
    <lineage>
        <taxon>unclassified sequences</taxon>
        <taxon>metagenomes</taxon>
        <taxon>ecological metagenomes</taxon>
    </lineage>
</organism>
<comment type="cofactor">
    <cofactor evidence="1">
        <name>Zn(2+)</name>
        <dbReference type="ChEBI" id="CHEBI:29105"/>
    </cofactor>
</comment>
<gene>
    <name evidence="9" type="ORF">MNBD_ALPHA01-17</name>
</gene>
<dbReference type="PANTHER" id="PTHR11271:SF6">
    <property type="entry name" value="GUANINE DEAMINASE"/>
    <property type="match status" value="1"/>
</dbReference>
<dbReference type="SUPFAM" id="SSF51338">
    <property type="entry name" value="Composite domain of metallo-dependent hydrolases"/>
    <property type="match status" value="1"/>
</dbReference>
<evidence type="ECO:0000259" key="8">
    <source>
        <dbReference type="Pfam" id="PF01979"/>
    </source>
</evidence>
<dbReference type="EC" id="3.5.4.3" evidence="4"/>
<dbReference type="GO" id="GO:0008892">
    <property type="term" value="F:guanine deaminase activity"/>
    <property type="evidence" value="ECO:0007669"/>
    <property type="project" value="UniProtKB-EC"/>
</dbReference>
<dbReference type="PANTHER" id="PTHR11271">
    <property type="entry name" value="GUANINE DEAMINASE"/>
    <property type="match status" value="1"/>
</dbReference>
<evidence type="ECO:0000256" key="6">
    <source>
        <dbReference type="ARBA" id="ARBA00022801"/>
    </source>
</evidence>
<dbReference type="Pfam" id="PF01979">
    <property type="entry name" value="Amidohydro_1"/>
    <property type="match status" value="1"/>
</dbReference>
<dbReference type="UniPathway" id="UPA00603">
    <property type="reaction ID" value="UER00660"/>
</dbReference>
<accession>A0A3B0SGD0</accession>
<keyword evidence="6 9" id="KW-0378">Hydrolase</keyword>
<dbReference type="InterPro" id="IPR006680">
    <property type="entry name" value="Amidohydro-rel"/>
</dbReference>
<dbReference type="SUPFAM" id="SSF51556">
    <property type="entry name" value="Metallo-dependent hydrolases"/>
    <property type="match status" value="1"/>
</dbReference>
<dbReference type="GO" id="GO:0005829">
    <property type="term" value="C:cytosol"/>
    <property type="evidence" value="ECO:0007669"/>
    <property type="project" value="TreeGrafter"/>
</dbReference>
<dbReference type="AlphaFoldDB" id="A0A3B0SGD0"/>
<dbReference type="FunFam" id="3.20.20.140:FF:000022">
    <property type="entry name" value="Guanine deaminase"/>
    <property type="match status" value="1"/>
</dbReference>
<comment type="similarity">
    <text evidence="3">Belongs to the metallo-dependent hydrolases superfamily. ATZ/TRZ family.</text>
</comment>
<dbReference type="EMBL" id="UOEJ01000169">
    <property type="protein sequence ID" value="VAW03193.1"/>
    <property type="molecule type" value="Genomic_DNA"/>
</dbReference>
<dbReference type="Gene3D" id="3.20.20.140">
    <property type="entry name" value="Metal-dependent hydrolases"/>
    <property type="match status" value="1"/>
</dbReference>
<evidence type="ECO:0000256" key="4">
    <source>
        <dbReference type="ARBA" id="ARBA00012781"/>
    </source>
</evidence>
<feature type="domain" description="Amidohydrolase-related" evidence="8">
    <location>
        <begin position="70"/>
        <end position="430"/>
    </location>
</feature>
<dbReference type="GO" id="GO:0008270">
    <property type="term" value="F:zinc ion binding"/>
    <property type="evidence" value="ECO:0007669"/>
    <property type="project" value="InterPro"/>
</dbReference>
<evidence type="ECO:0000256" key="7">
    <source>
        <dbReference type="ARBA" id="ARBA00022833"/>
    </source>
</evidence>
<evidence type="ECO:0000256" key="5">
    <source>
        <dbReference type="ARBA" id="ARBA00022723"/>
    </source>
</evidence>
<dbReference type="NCBIfam" id="NF006679">
    <property type="entry name" value="PRK09228.1"/>
    <property type="match status" value="1"/>
</dbReference>
<dbReference type="InterPro" id="IPR032466">
    <property type="entry name" value="Metal_Hydrolase"/>
</dbReference>
<proteinExistence type="inferred from homology"/>
<reference evidence="9" key="1">
    <citation type="submission" date="2018-06" db="EMBL/GenBank/DDBJ databases">
        <authorList>
            <person name="Zhirakovskaya E."/>
        </authorList>
    </citation>
    <scope>NUCLEOTIDE SEQUENCE</scope>
</reference>
<dbReference type="InterPro" id="IPR051607">
    <property type="entry name" value="Metallo-dep_hydrolases"/>
</dbReference>
<dbReference type="GO" id="GO:0006147">
    <property type="term" value="P:guanine catabolic process"/>
    <property type="evidence" value="ECO:0007669"/>
    <property type="project" value="UniProtKB-UniPathway"/>
</dbReference>
<keyword evidence="5" id="KW-0479">Metal-binding</keyword>
<dbReference type="InterPro" id="IPR011059">
    <property type="entry name" value="Metal-dep_hydrolase_composite"/>
</dbReference>
<dbReference type="NCBIfam" id="TIGR02967">
    <property type="entry name" value="guan_deamin"/>
    <property type="match status" value="1"/>
</dbReference>
<dbReference type="InterPro" id="IPR014311">
    <property type="entry name" value="Guanine_deaminase"/>
</dbReference>
<evidence type="ECO:0000313" key="9">
    <source>
        <dbReference type="EMBL" id="VAW03193.1"/>
    </source>
</evidence>
<evidence type="ECO:0000256" key="3">
    <source>
        <dbReference type="ARBA" id="ARBA00006745"/>
    </source>
</evidence>
<name>A0A3B0SGD0_9ZZZZ</name>